<name>A0ABP9VYH4_9BACT</name>
<evidence type="ECO:0000313" key="6">
    <source>
        <dbReference type="Proteomes" id="UP001416858"/>
    </source>
</evidence>
<accession>A0ABP9VYH4</accession>
<dbReference type="SUPFAM" id="SSF53335">
    <property type="entry name" value="S-adenosyl-L-methionine-dependent methyltransferases"/>
    <property type="match status" value="1"/>
</dbReference>
<dbReference type="Gene3D" id="1.10.10.10">
    <property type="entry name" value="Winged helix-like DNA-binding domain superfamily/Winged helix DNA-binding domain"/>
    <property type="match status" value="1"/>
</dbReference>
<dbReference type="Proteomes" id="UP001416858">
    <property type="component" value="Unassembled WGS sequence"/>
</dbReference>
<reference evidence="5 6" key="1">
    <citation type="submission" date="2024-02" db="EMBL/GenBank/DDBJ databases">
        <title>Rhodopirellula caenicola NBRC 110016.</title>
        <authorList>
            <person name="Ichikawa N."/>
            <person name="Katano-Makiyama Y."/>
            <person name="Hidaka K."/>
        </authorList>
    </citation>
    <scope>NUCLEOTIDE SEQUENCE [LARGE SCALE GENOMIC DNA]</scope>
    <source>
        <strain evidence="5 6">NBRC 110016</strain>
    </source>
</reference>
<keyword evidence="6" id="KW-1185">Reference proteome</keyword>
<keyword evidence="2" id="KW-0808">Transferase</keyword>
<evidence type="ECO:0000256" key="2">
    <source>
        <dbReference type="ARBA" id="ARBA00022679"/>
    </source>
</evidence>
<dbReference type="InterPro" id="IPR016461">
    <property type="entry name" value="COMT-like"/>
</dbReference>
<dbReference type="SUPFAM" id="SSF46785">
    <property type="entry name" value="Winged helix' DNA-binding domain"/>
    <property type="match status" value="1"/>
</dbReference>
<dbReference type="EMBL" id="BAABRO010000016">
    <property type="protein sequence ID" value="GAA5509781.1"/>
    <property type="molecule type" value="Genomic_DNA"/>
</dbReference>
<evidence type="ECO:0000256" key="3">
    <source>
        <dbReference type="ARBA" id="ARBA00022691"/>
    </source>
</evidence>
<sequence>MLLMYESAIQPPLVDPTPIFELFRGSYGSELLTAAVAHFDLFGRLSKQPMTLEQLGDALGLDPRPANVLVTALRAMDLLDLRDGKLGLTAMASEHLVPGSRLDCGDYLSLAAQSPGVMSMVQLLKSNKPLGSDSDSGTAFIYRDGAKSAMDAEASARHFTLALAGRAKNVAPVLADVLPIDDAKTILDLGGGTGIYSYALLQKHPGLRAIVFDRPDVLKVASEFAETYGVSDRAELHSGNMFSDPLPKNVDAVLLSNILHDWDVPECKQLIGRCVDALKPGGRLFIHDVFLNDSLDGPLPIALYSAALFTLTEGRAYSEAEYRSWMTEAGLATKAKVPTLVHCGVIEGVLS</sequence>
<keyword evidence="1" id="KW-0489">Methyltransferase</keyword>
<evidence type="ECO:0000313" key="5">
    <source>
        <dbReference type="EMBL" id="GAA5509781.1"/>
    </source>
</evidence>
<dbReference type="InterPro" id="IPR036388">
    <property type="entry name" value="WH-like_DNA-bd_sf"/>
</dbReference>
<dbReference type="Pfam" id="PF00891">
    <property type="entry name" value="Methyltransf_2"/>
    <property type="match status" value="1"/>
</dbReference>
<dbReference type="RefSeq" id="WP_345687135.1">
    <property type="nucleotide sequence ID" value="NZ_BAABRO010000016.1"/>
</dbReference>
<proteinExistence type="predicted"/>
<dbReference type="PANTHER" id="PTHR43712:SF2">
    <property type="entry name" value="O-METHYLTRANSFERASE CICE"/>
    <property type="match status" value="1"/>
</dbReference>
<protein>
    <submittedName>
        <fullName evidence="5">3-hydroxy-5-methyl-1-naphthoate 3-O-methyltransferase</fullName>
    </submittedName>
</protein>
<organism evidence="5 6">
    <name type="scientific">Novipirellula caenicola</name>
    <dbReference type="NCBI Taxonomy" id="1536901"/>
    <lineage>
        <taxon>Bacteria</taxon>
        <taxon>Pseudomonadati</taxon>
        <taxon>Planctomycetota</taxon>
        <taxon>Planctomycetia</taxon>
        <taxon>Pirellulales</taxon>
        <taxon>Pirellulaceae</taxon>
        <taxon>Novipirellula</taxon>
    </lineage>
</organism>
<dbReference type="InterPro" id="IPR029063">
    <property type="entry name" value="SAM-dependent_MTases_sf"/>
</dbReference>
<comment type="caution">
    <text evidence="5">The sequence shown here is derived from an EMBL/GenBank/DDBJ whole genome shotgun (WGS) entry which is preliminary data.</text>
</comment>
<gene>
    <name evidence="5" type="primary">aziB2_2</name>
    <name evidence="5" type="ORF">Rcae01_05284</name>
</gene>
<dbReference type="PROSITE" id="PS51683">
    <property type="entry name" value="SAM_OMT_II"/>
    <property type="match status" value="1"/>
</dbReference>
<evidence type="ECO:0000256" key="1">
    <source>
        <dbReference type="ARBA" id="ARBA00022603"/>
    </source>
</evidence>
<dbReference type="PANTHER" id="PTHR43712">
    <property type="entry name" value="PUTATIVE (AFU_ORTHOLOGUE AFUA_4G14580)-RELATED"/>
    <property type="match status" value="1"/>
</dbReference>
<evidence type="ECO:0000259" key="4">
    <source>
        <dbReference type="Pfam" id="PF00891"/>
    </source>
</evidence>
<dbReference type="CDD" id="cd02440">
    <property type="entry name" value="AdoMet_MTases"/>
    <property type="match status" value="1"/>
</dbReference>
<dbReference type="InterPro" id="IPR036390">
    <property type="entry name" value="WH_DNA-bd_sf"/>
</dbReference>
<dbReference type="Gene3D" id="3.40.50.150">
    <property type="entry name" value="Vaccinia Virus protein VP39"/>
    <property type="match status" value="1"/>
</dbReference>
<feature type="domain" description="O-methyltransferase C-terminal" evidence="4">
    <location>
        <begin position="180"/>
        <end position="331"/>
    </location>
</feature>
<keyword evidence="3" id="KW-0949">S-adenosyl-L-methionine</keyword>
<dbReference type="InterPro" id="IPR001077">
    <property type="entry name" value="COMT_C"/>
</dbReference>